<evidence type="ECO:0000256" key="1">
    <source>
        <dbReference type="SAM" id="MobiDB-lite"/>
    </source>
</evidence>
<evidence type="ECO:0000313" key="3">
    <source>
        <dbReference type="Proteomes" id="UP000275267"/>
    </source>
</evidence>
<accession>A0A3L6RZ75</accession>
<reference evidence="3" key="1">
    <citation type="journal article" date="2019" name="Nat. Commun.">
        <title>The genome of broomcorn millet.</title>
        <authorList>
            <person name="Zou C."/>
            <person name="Miki D."/>
            <person name="Li D."/>
            <person name="Tang Q."/>
            <person name="Xiao L."/>
            <person name="Rajput S."/>
            <person name="Deng P."/>
            <person name="Jia W."/>
            <person name="Huang R."/>
            <person name="Zhang M."/>
            <person name="Sun Y."/>
            <person name="Hu J."/>
            <person name="Fu X."/>
            <person name="Schnable P.S."/>
            <person name="Li F."/>
            <person name="Zhang H."/>
            <person name="Feng B."/>
            <person name="Zhu X."/>
            <person name="Liu R."/>
            <person name="Schnable J.C."/>
            <person name="Zhu J.-K."/>
            <person name="Zhang H."/>
        </authorList>
    </citation>
    <scope>NUCLEOTIDE SEQUENCE [LARGE SCALE GENOMIC DNA]</scope>
</reference>
<feature type="region of interest" description="Disordered" evidence="1">
    <location>
        <begin position="403"/>
        <end position="437"/>
    </location>
</feature>
<dbReference type="Proteomes" id="UP000275267">
    <property type="component" value="Unassembled WGS sequence"/>
</dbReference>
<gene>
    <name evidence="2" type="ORF">C2845_PM09G10930</name>
</gene>
<dbReference type="AlphaFoldDB" id="A0A3L6RZ75"/>
<dbReference type="OrthoDB" id="696409at2759"/>
<evidence type="ECO:0000313" key="2">
    <source>
        <dbReference type="EMBL" id="RLN12273.1"/>
    </source>
</evidence>
<dbReference type="EMBL" id="PQIB02000006">
    <property type="protein sequence ID" value="RLN12273.1"/>
    <property type="molecule type" value="Genomic_DNA"/>
</dbReference>
<sequence length="437" mass="48460">MDADGWGLLPEQEANGPQAAVDANLVEVPVLPQPGEPFIELNDFLLAYDIGLDLNVPLEEDLGGIDDLVQAAENMEVQPQFGLHPEDIIDAGNFFETDLDEHMLIAQVDQEPNIEVEVFIPQEQINPDEIQADELMDVLANNVPPQDEHLQLGFVELLQPEIDPVFMSHLQHSELFQPNAEAVRLCANFFAPGSSKAPVMVPRIWADFFTALLFNPSSFAWAKQFMLSEDWHYMDDLSTGTQFALPEKFPGIPTSSCLKVLPNPDNSALLEEALASEQHSTPPTNKKSKGKEILDSISSGTPIEKLTQKIKPSSDPWSKAFLDKAEQVKKATLLEDPLKRRSLRMQNQKRGFKDPQCPTKGCLGCTVVPPSLSPTIIKNLGASFCQVDEKERTVTALHRKKKVTMLAPGGKKAPKKKIAPDSQDADESKKNKKRTRK</sequence>
<protein>
    <submittedName>
        <fullName evidence="2">Uncharacterized protein</fullName>
    </submittedName>
</protein>
<proteinExistence type="predicted"/>
<comment type="caution">
    <text evidence="2">The sequence shown here is derived from an EMBL/GenBank/DDBJ whole genome shotgun (WGS) entry which is preliminary data.</text>
</comment>
<keyword evidence="3" id="KW-1185">Reference proteome</keyword>
<organism evidence="2 3">
    <name type="scientific">Panicum miliaceum</name>
    <name type="common">Proso millet</name>
    <name type="synonym">Broomcorn millet</name>
    <dbReference type="NCBI Taxonomy" id="4540"/>
    <lineage>
        <taxon>Eukaryota</taxon>
        <taxon>Viridiplantae</taxon>
        <taxon>Streptophyta</taxon>
        <taxon>Embryophyta</taxon>
        <taxon>Tracheophyta</taxon>
        <taxon>Spermatophyta</taxon>
        <taxon>Magnoliopsida</taxon>
        <taxon>Liliopsida</taxon>
        <taxon>Poales</taxon>
        <taxon>Poaceae</taxon>
        <taxon>PACMAD clade</taxon>
        <taxon>Panicoideae</taxon>
        <taxon>Panicodae</taxon>
        <taxon>Paniceae</taxon>
        <taxon>Panicinae</taxon>
        <taxon>Panicum</taxon>
        <taxon>Panicum sect. Panicum</taxon>
    </lineage>
</organism>
<name>A0A3L6RZ75_PANMI</name>
<dbReference type="PANTHER" id="PTHR33075">
    <property type="entry name" value="OS02G0499800 PROTEIN"/>
    <property type="match status" value="1"/>
</dbReference>